<evidence type="ECO:0000256" key="1">
    <source>
        <dbReference type="SAM" id="Phobius"/>
    </source>
</evidence>
<organism evidence="3 4">
    <name type="scientific">Rhizobium phaseoli</name>
    <dbReference type="NCBI Taxonomy" id="396"/>
    <lineage>
        <taxon>Bacteria</taxon>
        <taxon>Pseudomonadati</taxon>
        <taxon>Pseudomonadota</taxon>
        <taxon>Alphaproteobacteria</taxon>
        <taxon>Hyphomicrobiales</taxon>
        <taxon>Rhizobiaceae</taxon>
        <taxon>Rhizobium/Agrobacterium group</taxon>
        <taxon>Rhizobium</taxon>
    </lineage>
</organism>
<evidence type="ECO:0000313" key="4">
    <source>
        <dbReference type="Proteomes" id="UP000078551"/>
    </source>
</evidence>
<feature type="transmembrane region" description="Helical" evidence="1">
    <location>
        <begin position="48"/>
        <end position="71"/>
    </location>
</feature>
<dbReference type="Pfam" id="PF07811">
    <property type="entry name" value="TadE"/>
    <property type="match status" value="1"/>
</dbReference>
<dbReference type="EMBL" id="CP013568">
    <property type="protein sequence ID" value="ANL83077.1"/>
    <property type="molecule type" value="Genomic_DNA"/>
</dbReference>
<accession>A0ABM6C4D9</accession>
<keyword evidence="4" id="KW-1185">Reference proteome</keyword>
<keyword evidence="1" id="KW-0472">Membrane</keyword>
<name>A0ABM6C4D9_9HYPH</name>
<sequence>MWQADVARVQAMTVVDQKTDGERAFAPFRFSQFRAAARSRDGAAAIEFALLAIPYFVVIFAILETFIAFAAEELVSNAVDTMSRRMRTGQITYNLGRTTDMTQTQFRQAFCDEISILISCSATEASTPNKLYLDVQTFATFSAIPTTIPKLSTDRYSDLNTAAIKYSPGGAGTINMLRAYYRWEIITDLVRPYITTIRPSDGSMPTTYLIIATAAFQNEQYP</sequence>
<dbReference type="InterPro" id="IPR012495">
    <property type="entry name" value="TadE-like_dom"/>
</dbReference>
<gene>
    <name evidence="3" type="ORF">AMC81_CH00247</name>
</gene>
<dbReference type="Proteomes" id="UP000078551">
    <property type="component" value="Chromosome"/>
</dbReference>
<evidence type="ECO:0000313" key="3">
    <source>
        <dbReference type="EMBL" id="ANL83077.1"/>
    </source>
</evidence>
<feature type="domain" description="TadE-like" evidence="2">
    <location>
        <begin position="42"/>
        <end position="81"/>
    </location>
</feature>
<keyword evidence="1" id="KW-1133">Transmembrane helix</keyword>
<proteinExistence type="predicted"/>
<reference evidence="3 4" key="1">
    <citation type="submission" date="2015-11" db="EMBL/GenBank/DDBJ databases">
        <title>The limits of bacterial species coexistence and the symbiotic plasmid transference in sympatric Rhizobium populations.</title>
        <authorList>
            <person name="Perez-Carrascal O.M."/>
            <person name="VanInsberghe D."/>
            <person name="Juarez S."/>
            <person name="Polz M.F."/>
            <person name="Vinuesa P."/>
            <person name="Gonzalez V."/>
        </authorList>
    </citation>
    <scope>NUCLEOTIDE SEQUENCE [LARGE SCALE GENOMIC DNA]</scope>
    <source>
        <strain evidence="3 4">N771</strain>
    </source>
</reference>
<keyword evidence="1" id="KW-0812">Transmembrane</keyword>
<protein>
    <submittedName>
        <fullName evidence="3">Flp pilus assembly TadG-like protein</fullName>
    </submittedName>
</protein>
<evidence type="ECO:0000259" key="2">
    <source>
        <dbReference type="Pfam" id="PF07811"/>
    </source>
</evidence>